<keyword evidence="3" id="KW-0378">Hydrolase</keyword>
<name>A0A1G2I7D2_9BACT</name>
<dbReference type="CDD" id="cd18809">
    <property type="entry name" value="SF1_C_RecD"/>
    <property type="match status" value="1"/>
</dbReference>
<evidence type="ECO:0000256" key="2">
    <source>
        <dbReference type="ARBA" id="ARBA00022763"/>
    </source>
</evidence>
<evidence type="ECO:0000313" key="10">
    <source>
        <dbReference type="EMBL" id="OGZ70270.1"/>
    </source>
</evidence>
<keyword evidence="5" id="KW-0067">ATP-binding</keyword>
<dbReference type="PANTHER" id="PTHR47642:SF5">
    <property type="entry name" value="ATP-DEPENDENT DNA HELICASE"/>
    <property type="match status" value="1"/>
</dbReference>
<reference evidence="10 11" key="1">
    <citation type="journal article" date="2016" name="Nat. Commun.">
        <title>Thousands of microbial genomes shed light on interconnected biogeochemical processes in an aquifer system.</title>
        <authorList>
            <person name="Anantharaman K."/>
            <person name="Brown C.T."/>
            <person name="Hug L.A."/>
            <person name="Sharon I."/>
            <person name="Castelle C.J."/>
            <person name="Probst A.J."/>
            <person name="Thomas B.C."/>
            <person name="Singh A."/>
            <person name="Wilkins M.J."/>
            <person name="Karaoz U."/>
            <person name="Brodie E.L."/>
            <person name="Williams K.H."/>
            <person name="Hubbard S.S."/>
            <person name="Banfield J.F."/>
        </authorList>
    </citation>
    <scope>NUCLEOTIDE SEQUENCE [LARGE SCALE GENOMIC DNA]</scope>
</reference>
<dbReference type="SMART" id="SM00382">
    <property type="entry name" value="AAA"/>
    <property type="match status" value="1"/>
</dbReference>
<dbReference type="Gene3D" id="3.40.50.300">
    <property type="entry name" value="P-loop containing nucleotide triphosphate hydrolases"/>
    <property type="match status" value="2"/>
</dbReference>
<dbReference type="GO" id="GO:0006281">
    <property type="term" value="P:DNA repair"/>
    <property type="evidence" value="ECO:0007669"/>
    <property type="project" value="InterPro"/>
</dbReference>
<dbReference type="GO" id="GO:0000723">
    <property type="term" value="P:telomere maintenance"/>
    <property type="evidence" value="ECO:0007669"/>
    <property type="project" value="InterPro"/>
</dbReference>
<evidence type="ECO:0000256" key="6">
    <source>
        <dbReference type="ARBA" id="ARBA00023125"/>
    </source>
</evidence>
<sequence length="421" mass="48001">MNQQEALKVLKMGHNVFLTGPPGSGKTFLLNKYIDYLKQTHKVVAITASTGIAATHMNGITLHSWSGLGIREKVTDKDISILMGRKYLKKRLKLTNVLIIDEISMLKSNQFDAVDKICRYFRASFYPFGGMQVVCSGDFFQLPPIERNGEAKFVFESKVFNNMNMKTCYLDEQFRHQDKKLFELLNHIRGNRAEESKEILLSNEYSEKQFLNNIFPTKLYTHNADVDNINNMELDKINSKEFEYQMTWRGSKELVAFLKKSCLTPEKLILKEGAQVMFIKNNFDAGYVNGTQGKVVGFNSERLPIVKTFSGKHITAKMAGWTIDEDDKVKAQINQIPLRLAWAITVHKSQGMNLDSAEIDLSKCFVEGMGYVAISRLRTLAGLKLVGVNDLAFCVNEKAIEVDEKFRQMSEETSEYLRMQS</sequence>
<evidence type="ECO:0000313" key="11">
    <source>
        <dbReference type="Proteomes" id="UP000176308"/>
    </source>
</evidence>
<evidence type="ECO:0000256" key="4">
    <source>
        <dbReference type="ARBA" id="ARBA00022806"/>
    </source>
</evidence>
<keyword evidence="8" id="KW-0413">Isomerase</keyword>
<dbReference type="EMBL" id="MHOX01000031">
    <property type="protein sequence ID" value="OGZ70270.1"/>
    <property type="molecule type" value="Genomic_DNA"/>
</dbReference>
<evidence type="ECO:0000256" key="5">
    <source>
        <dbReference type="ARBA" id="ARBA00022840"/>
    </source>
</evidence>
<evidence type="ECO:0000259" key="9">
    <source>
        <dbReference type="SMART" id="SM00382"/>
    </source>
</evidence>
<keyword evidence="2" id="KW-0227">DNA damage</keyword>
<keyword evidence="4" id="KW-0347">Helicase</keyword>
<evidence type="ECO:0000256" key="1">
    <source>
        <dbReference type="ARBA" id="ARBA00022741"/>
    </source>
</evidence>
<dbReference type="InterPro" id="IPR027417">
    <property type="entry name" value="P-loop_NTPase"/>
</dbReference>
<dbReference type="CDD" id="cd18037">
    <property type="entry name" value="DEXSc_Pif1_like"/>
    <property type="match status" value="1"/>
</dbReference>
<dbReference type="Pfam" id="PF05970">
    <property type="entry name" value="PIF1"/>
    <property type="match status" value="1"/>
</dbReference>
<evidence type="ECO:0000256" key="7">
    <source>
        <dbReference type="ARBA" id="ARBA00023204"/>
    </source>
</evidence>
<dbReference type="AlphaFoldDB" id="A0A1G2I7D2"/>
<dbReference type="PANTHER" id="PTHR47642">
    <property type="entry name" value="ATP-DEPENDENT DNA HELICASE"/>
    <property type="match status" value="1"/>
</dbReference>
<keyword evidence="1" id="KW-0547">Nucleotide-binding</keyword>
<dbReference type="Proteomes" id="UP000176308">
    <property type="component" value="Unassembled WGS sequence"/>
</dbReference>
<dbReference type="InterPro" id="IPR051055">
    <property type="entry name" value="PIF1_helicase"/>
</dbReference>
<protein>
    <recommendedName>
        <fullName evidence="9">AAA+ ATPase domain-containing protein</fullName>
    </recommendedName>
</protein>
<feature type="domain" description="AAA+ ATPase" evidence="9">
    <location>
        <begin position="12"/>
        <end position="164"/>
    </location>
</feature>
<keyword evidence="6" id="KW-0238">DNA-binding</keyword>
<keyword evidence="7" id="KW-0234">DNA repair</keyword>
<dbReference type="Pfam" id="PF21530">
    <property type="entry name" value="Pif1_2B_dom"/>
    <property type="match status" value="1"/>
</dbReference>
<gene>
    <name evidence="10" type="ORF">A2904_01240</name>
</gene>
<dbReference type="InterPro" id="IPR049163">
    <property type="entry name" value="Pif1-like_2B_dom"/>
</dbReference>
<accession>A0A1G2I7D2</accession>
<organism evidence="10 11">
    <name type="scientific">Candidatus Staskawiczbacteria bacterium RIFCSPLOWO2_01_FULL_33_9</name>
    <dbReference type="NCBI Taxonomy" id="1802211"/>
    <lineage>
        <taxon>Bacteria</taxon>
        <taxon>Candidatus Staskawicziibacteriota</taxon>
    </lineage>
</organism>
<comment type="caution">
    <text evidence="10">The sequence shown here is derived from an EMBL/GenBank/DDBJ whole genome shotgun (WGS) entry which is preliminary data.</text>
</comment>
<dbReference type="InterPro" id="IPR003593">
    <property type="entry name" value="AAA+_ATPase"/>
</dbReference>
<evidence type="ECO:0000256" key="8">
    <source>
        <dbReference type="ARBA" id="ARBA00023235"/>
    </source>
</evidence>
<dbReference type="InterPro" id="IPR010285">
    <property type="entry name" value="DNA_helicase_pif1-like_DEAD"/>
</dbReference>
<proteinExistence type="predicted"/>
<evidence type="ECO:0000256" key="3">
    <source>
        <dbReference type="ARBA" id="ARBA00022801"/>
    </source>
</evidence>
<dbReference type="SUPFAM" id="SSF52540">
    <property type="entry name" value="P-loop containing nucleoside triphosphate hydrolases"/>
    <property type="match status" value="2"/>
</dbReference>
<dbReference type="GO" id="GO:0003678">
    <property type="term" value="F:DNA helicase activity"/>
    <property type="evidence" value="ECO:0007669"/>
    <property type="project" value="InterPro"/>
</dbReference>